<evidence type="ECO:0000256" key="1">
    <source>
        <dbReference type="ARBA" id="ARBA00012417"/>
    </source>
</evidence>
<evidence type="ECO:0000313" key="4">
    <source>
        <dbReference type="EMBL" id="RZQ52824.1"/>
    </source>
</evidence>
<sequence length="299" mass="33343">MMPWLERPWQQLNTSFKAGRFHHAQLLAGLQGVGKLALAQRLADAILCENSLELLACGQCKSCALIAAQTHPDKLLVSSEGATIGVDEIRAIADFIYHSAQQGGNKVVIVHQAHKMTHSAANALLKTLEEPNAKRFLILTCDDVAQLPATIVSRCAKSNIALQSEQQVRAWLTQQLGDYGELPWINLFISQPLKIKHWFETGQVEQINQLFHSIETLNHTTDLSQCVELLVKSPELVNEMGRFVQWRINQALYNGADFSKMTVTQQALADFIKDHQQIPGLNLHLALLKLFTALKQALQ</sequence>
<dbReference type="PANTHER" id="PTHR11669">
    <property type="entry name" value="REPLICATION FACTOR C / DNA POLYMERASE III GAMMA-TAU SUBUNIT"/>
    <property type="match status" value="1"/>
</dbReference>
<dbReference type="Proteomes" id="UP000291338">
    <property type="component" value="Unassembled WGS sequence"/>
</dbReference>
<name>A0A4Q7IKW4_9GAMM</name>
<dbReference type="InterPro" id="IPR050238">
    <property type="entry name" value="DNA_Rep/Repair_Clamp_Loader"/>
</dbReference>
<dbReference type="GO" id="GO:0006261">
    <property type="term" value="P:DNA-templated DNA replication"/>
    <property type="evidence" value="ECO:0007669"/>
    <property type="project" value="TreeGrafter"/>
</dbReference>
<dbReference type="InterPro" id="IPR004622">
    <property type="entry name" value="DNA_pol_HolB"/>
</dbReference>
<dbReference type="Pfam" id="PF13177">
    <property type="entry name" value="DNA_pol3_delta2"/>
    <property type="match status" value="1"/>
</dbReference>
<accession>A0A4Q7IKW4</accession>
<dbReference type="GO" id="GO:0003887">
    <property type="term" value="F:DNA-directed DNA polymerase activity"/>
    <property type="evidence" value="ECO:0007669"/>
    <property type="project" value="UniProtKB-KW"/>
</dbReference>
<dbReference type="EC" id="2.7.7.7" evidence="1"/>
<keyword evidence="2" id="KW-0548">Nucleotidyltransferase</keyword>
<keyword evidence="2" id="KW-0239">DNA-directed DNA polymerase</keyword>
<dbReference type="Gene3D" id="3.40.50.300">
    <property type="entry name" value="P-loop containing nucleotide triphosphate hydrolases"/>
    <property type="match status" value="1"/>
</dbReference>
<dbReference type="RefSeq" id="WP_130255844.1">
    <property type="nucleotide sequence ID" value="NZ_PPSX01000042.1"/>
</dbReference>
<dbReference type="InterPro" id="IPR027417">
    <property type="entry name" value="P-loop_NTPase"/>
</dbReference>
<keyword evidence="2" id="KW-0808">Transferase</keyword>
<dbReference type="SUPFAM" id="SSF52540">
    <property type="entry name" value="P-loop containing nucleoside triphosphate hydrolases"/>
    <property type="match status" value="1"/>
</dbReference>
<evidence type="ECO:0000313" key="5">
    <source>
        <dbReference type="Proteomes" id="UP000291338"/>
    </source>
</evidence>
<reference evidence="4 5" key="1">
    <citation type="submission" date="2018-01" db="EMBL/GenBank/DDBJ databases">
        <title>Co-occurrence of chitin degradation, pigmentation and bioactivity in marine Pseudoalteromonas.</title>
        <authorList>
            <person name="Paulsen S."/>
            <person name="Gram L."/>
            <person name="Machado H."/>
        </authorList>
    </citation>
    <scope>NUCLEOTIDE SEQUENCE [LARGE SCALE GENOMIC DNA]</scope>
    <source>
        <strain evidence="4 5">S3898</strain>
    </source>
</reference>
<dbReference type="EMBL" id="PPSX01000042">
    <property type="protein sequence ID" value="RZQ52824.1"/>
    <property type="molecule type" value="Genomic_DNA"/>
</dbReference>
<dbReference type="GO" id="GO:0009360">
    <property type="term" value="C:DNA polymerase III complex"/>
    <property type="evidence" value="ECO:0007669"/>
    <property type="project" value="TreeGrafter"/>
</dbReference>
<organism evidence="4 5">
    <name type="scientific">Pseudoalteromonas phenolica</name>
    <dbReference type="NCBI Taxonomy" id="161398"/>
    <lineage>
        <taxon>Bacteria</taxon>
        <taxon>Pseudomonadati</taxon>
        <taxon>Pseudomonadota</taxon>
        <taxon>Gammaproteobacteria</taxon>
        <taxon>Alteromonadales</taxon>
        <taxon>Pseudoalteromonadaceae</taxon>
        <taxon>Pseudoalteromonas</taxon>
    </lineage>
</organism>
<comment type="catalytic activity">
    <reaction evidence="3">
        <text>DNA(n) + a 2'-deoxyribonucleoside 5'-triphosphate = DNA(n+1) + diphosphate</text>
        <dbReference type="Rhea" id="RHEA:22508"/>
        <dbReference type="Rhea" id="RHEA-COMP:17339"/>
        <dbReference type="Rhea" id="RHEA-COMP:17340"/>
        <dbReference type="ChEBI" id="CHEBI:33019"/>
        <dbReference type="ChEBI" id="CHEBI:61560"/>
        <dbReference type="ChEBI" id="CHEBI:173112"/>
        <dbReference type="EC" id="2.7.7.7"/>
    </reaction>
</comment>
<evidence type="ECO:0000256" key="2">
    <source>
        <dbReference type="ARBA" id="ARBA00022932"/>
    </source>
</evidence>
<proteinExistence type="predicted"/>
<comment type="caution">
    <text evidence="4">The sequence shown here is derived from an EMBL/GenBank/DDBJ whole genome shotgun (WGS) entry which is preliminary data.</text>
</comment>
<protein>
    <recommendedName>
        <fullName evidence="1">DNA-directed DNA polymerase</fullName>
        <ecNumber evidence="1">2.7.7.7</ecNumber>
    </recommendedName>
</protein>
<dbReference type="GO" id="GO:0008408">
    <property type="term" value="F:3'-5' exonuclease activity"/>
    <property type="evidence" value="ECO:0007669"/>
    <property type="project" value="InterPro"/>
</dbReference>
<dbReference type="AlphaFoldDB" id="A0A4Q7IKW4"/>
<dbReference type="NCBIfam" id="TIGR00678">
    <property type="entry name" value="holB"/>
    <property type="match status" value="1"/>
</dbReference>
<gene>
    <name evidence="4" type="primary">holB</name>
    <name evidence="4" type="ORF">C1E23_12250</name>
</gene>
<evidence type="ECO:0000256" key="3">
    <source>
        <dbReference type="ARBA" id="ARBA00049244"/>
    </source>
</evidence>
<dbReference type="PANTHER" id="PTHR11669:SF8">
    <property type="entry name" value="DNA POLYMERASE III SUBUNIT DELTA"/>
    <property type="match status" value="1"/>
</dbReference>